<reference evidence="3" key="1">
    <citation type="journal article" date="2019" name="Int. J. Syst. Evol. Microbiol.">
        <title>The Global Catalogue of Microorganisms (GCM) 10K type strain sequencing project: providing services to taxonomists for standard genome sequencing and annotation.</title>
        <authorList>
            <consortium name="The Broad Institute Genomics Platform"/>
            <consortium name="The Broad Institute Genome Sequencing Center for Infectious Disease"/>
            <person name="Wu L."/>
            <person name="Ma J."/>
        </authorList>
    </citation>
    <scope>NUCLEOTIDE SEQUENCE [LARGE SCALE GENOMIC DNA]</scope>
    <source>
        <strain evidence="3">CGMCC 4.7192</strain>
    </source>
</reference>
<feature type="compositionally biased region" description="Polar residues" evidence="1">
    <location>
        <begin position="40"/>
        <end position="52"/>
    </location>
</feature>
<evidence type="ECO:0000313" key="2">
    <source>
        <dbReference type="EMBL" id="MFD2207263.1"/>
    </source>
</evidence>
<dbReference type="RefSeq" id="WP_380253719.1">
    <property type="nucleotide sequence ID" value="NZ_JBHUII010000011.1"/>
</dbReference>
<comment type="caution">
    <text evidence="2">The sequence shown here is derived from an EMBL/GenBank/DDBJ whole genome shotgun (WGS) entry which is preliminary data.</text>
</comment>
<sequence>MYIPPLYSRTGAVVTPEPPPNRGAGLKAAADTILEAQPIKQISSGNNSNQKTLPPATDGRGSRVDILV</sequence>
<gene>
    <name evidence="2" type="ORF">ACFSKO_16665</name>
</gene>
<proteinExistence type="predicted"/>
<evidence type="ECO:0000256" key="1">
    <source>
        <dbReference type="SAM" id="MobiDB-lite"/>
    </source>
</evidence>
<name>A0ABW5BM73_9PROT</name>
<dbReference type="EMBL" id="JBHUII010000011">
    <property type="protein sequence ID" value="MFD2207263.1"/>
    <property type="molecule type" value="Genomic_DNA"/>
</dbReference>
<dbReference type="Proteomes" id="UP001597294">
    <property type="component" value="Unassembled WGS sequence"/>
</dbReference>
<evidence type="ECO:0000313" key="3">
    <source>
        <dbReference type="Proteomes" id="UP001597294"/>
    </source>
</evidence>
<feature type="region of interest" description="Disordered" evidence="1">
    <location>
        <begin position="39"/>
        <end position="68"/>
    </location>
</feature>
<keyword evidence="3" id="KW-1185">Reference proteome</keyword>
<organism evidence="2 3">
    <name type="scientific">Kiloniella antarctica</name>
    <dbReference type="NCBI Taxonomy" id="1550907"/>
    <lineage>
        <taxon>Bacteria</taxon>
        <taxon>Pseudomonadati</taxon>
        <taxon>Pseudomonadota</taxon>
        <taxon>Alphaproteobacteria</taxon>
        <taxon>Rhodospirillales</taxon>
        <taxon>Kiloniellaceae</taxon>
        <taxon>Kiloniella</taxon>
    </lineage>
</organism>
<protein>
    <submittedName>
        <fullName evidence="2">Uncharacterized protein</fullName>
    </submittedName>
</protein>
<accession>A0ABW5BM73</accession>